<keyword evidence="1" id="KW-0560">Oxidoreductase</keyword>
<keyword evidence="4" id="KW-1185">Reference proteome</keyword>
<proteinExistence type="predicted"/>
<dbReference type="EMBL" id="FNLO01000009">
    <property type="protein sequence ID" value="SDV49730.1"/>
    <property type="molecule type" value="Genomic_DNA"/>
</dbReference>
<feature type="domain" description="Aldehyde dehydrogenase" evidence="2">
    <location>
        <begin position="24"/>
        <end position="480"/>
    </location>
</feature>
<dbReference type="Pfam" id="PF00171">
    <property type="entry name" value="Aldedh"/>
    <property type="match status" value="1"/>
</dbReference>
<protein>
    <submittedName>
        <fullName evidence="3">3,4-dehydroadipyl-CoA semialdehyde dehydrogenase</fullName>
    </submittedName>
</protein>
<dbReference type="OrthoDB" id="9759612at2"/>
<dbReference type="GO" id="GO:0016620">
    <property type="term" value="F:oxidoreductase activity, acting on the aldehyde or oxo group of donors, NAD or NADP as acceptor"/>
    <property type="evidence" value="ECO:0007669"/>
    <property type="project" value="InterPro"/>
</dbReference>
<evidence type="ECO:0000256" key="1">
    <source>
        <dbReference type="ARBA" id="ARBA00023002"/>
    </source>
</evidence>
<organism evidence="3 4">
    <name type="scientific">Chitinasiproducens palmae</name>
    <dbReference type="NCBI Taxonomy" id="1770053"/>
    <lineage>
        <taxon>Bacteria</taxon>
        <taxon>Pseudomonadati</taxon>
        <taxon>Pseudomonadota</taxon>
        <taxon>Betaproteobacteria</taxon>
        <taxon>Burkholderiales</taxon>
        <taxon>Burkholderiaceae</taxon>
        <taxon>Chitinasiproducens</taxon>
    </lineage>
</organism>
<dbReference type="RefSeq" id="WP_091910160.1">
    <property type="nucleotide sequence ID" value="NZ_FNLO01000009.1"/>
</dbReference>
<evidence type="ECO:0000313" key="4">
    <source>
        <dbReference type="Proteomes" id="UP000243719"/>
    </source>
</evidence>
<dbReference type="SUPFAM" id="SSF53720">
    <property type="entry name" value="ALDH-like"/>
    <property type="match status" value="1"/>
</dbReference>
<dbReference type="PANTHER" id="PTHR43111:SF1">
    <property type="entry name" value="ALDEHYDE DEHYDROGENASE B-RELATED"/>
    <property type="match status" value="1"/>
</dbReference>
<evidence type="ECO:0000313" key="3">
    <source>
        <dbReference type="EMBL" id="SDV49730.1"/>
    </source>
</evidence>
<gene>
    <name evidence="3" type="ORF">SAMN05216551_10986</name>
</gene>
<dbReference type="STRING" id="1770053.SAMN05216551_10986"/>
<dbReference type="AlphaFoldDB" id="A0A1H2PS14"/>
<dbReference type="Gene3D" id="3.40.309.10">
    <property type="entry name" value="Aldehyde Dehydrogenase, Chain A, domain 2"/>
    <property type="match status" value="1"/>
</dbReference>
<dbReference type="InterPro" id="IPR016161">
    <property type="entry name" value="Ald_DH/histidinol_DH"/>
</dbReference>
<reference evidence="4" key="1">
    <citation type="submission" date="2016-09" db="EMBL/GenBank/DDBJ databases">
        <authorList>
            <person name="Varghese N."/>
            <person name="Submissions S."/>
        </authorList>
    </citation>
    <scope>NUCLEOTIDE SEQUENCE [LARGE SCALE GENOMIC DNA]</scope>
    <source>
        <strain evidence="4">JS23</strain>
    </source>
</reference>
<dbReference type="InterPro" id="IPR016163">
    <property type="entry name" value="Ald_DH_C"/>
</dbReference>
<name>A0A1H2PS14_9BURK</name>
<accession>A0A1H2PS14</accession>
<dbReference type="InterPro" id="IPR015590">
    <property type="entry name" value="Aldehyde_DH_dom"/>
</dbReference>
<dbReference type="NCBIfam" id="NF008868">
    <property type="entry name" value="PRK11903.1"/>
    <property type="match status" value="1"/>
</dbReference>
<evidence type="ECO:0000259" key="2">
    <source>
        <dbReference type="Pfam" id="PF00171"/>
    </source>
</evidence>
<dbReference type="InterPro" id="IPR016162">
    <property type="entry name" value="Ald_DH_N"/>
</dbReference>
<dbReference type="Gene3D" id="3.40.605.10">
    <property type="entry name" value="Aldehyde Dehydrogenase, Chain A, domain 1"/>
    <property type="match status" value="1"/>
</dbReference>
<dbReference type="PANTHER" id="PTHR43111">
    <property type="entry name" value="ALDEHYDE DEHYDROGENASE B-RELATED"/>
    <property type="match status" value="1"/>
</dbReference>
<sequence>MTDTLPNLIAGEWQLGGGDGTVLSDPVTGEALVRVSSQGLDLDHAFDHARGPARMALLELGYAQRAALLGEVAKVLQSHRDDYYEIALRNSGTVRADSAVDIEGAIFTLSAYARSGTSLDGDAVLATGQALPDGAVDSLSRDASFGVRHLLTPTPGVALFINAFNFPAWGLWEKAAPALLSGVPVIVKPATGTAWLTQRMVADVVAAGVLPRGALSIVCGSAEGLLDRIEAFDVVSFTGSAQTATRLRTHPAFVVRGARLNVEADSLNSAILAADVKADDSACAQFVAEIVREMTVKSGQKCTAIRRAFVPAPLLAPVADALRAALAGVRCGDPRDTSVTMGSLVSRAQWQAAHEGLEMLAGETERLVDGRRAALIGIDPERAACMAPSLLLCPDPEQARRVHDLEVFGPVATLAPYEVGSASAATDRASSLARLPEARAVAYARRGGGSLVASVYGSDETRLAHLAAALASTHGRVHVVSPSVAKTQTGHGNVMPQAMHGGPGRAGGGEELGGLRALNFYHRRSAVQGPAATLAALAVAPEPLR</sequence>
<dbReference type="Proteomes" id="UP000243719">
    <property type="component" value="Unassembled WGS sequence"/>
</dbReference>